<evidence type="ECO:0000256" key="1">
    <source>
        <dbReference type="SAM" id="MobiDB-lite"/>
    </source>
</evidence>
<dbReference type="HOGENOM" id="CLU_1955986_0_0_0"/>
<name>Q1J1X2_DEIGD</name>
<dbReference type="STRING" id="319795.Dgeo_0209"/>
<dbReference type="AlphaFoldDB" id="Q1J1X2"/>
<reference evidence="2" key="1">
    <citation type="submission" date="2006-04" db="EMBL/GenBank/DDBJ databases">
        <title>Complete sequence of chromosome of Deinococcus geothermalis DSM 11300.</title>
        <authorList>
            <consortium name="US DOE Joint Genome Institute"/>
            <person name="Copeland A."/>
            <person name="Lucas S."/>
            <person name="Lapidus A."/>
            <person name="Barry K."/>
            <person name="Detter J.C."/>
            <person name="Glavina del Rio T."/>
            <person name="Hammon N."/>
            <person name="Israni S."/>
            <person name="Dalin E."/>
            <person name="Tice H."/>
            <person name="Pitluck S."/>
            <person name="Brettin T."/>
            <person name="Bruce D."/>
            <person name="Han C."/>
            <person name="Tapia R."/>
            <person name="Saunders E."/>
            <person name="Gilna P."/>
            <person name="Schmutz J."/>
            <person name="Larimer F."/>
            <person name="Land M."/>
            <person name="Hauser L."/>
            <person name="Kyrpides N."/>
            <person name="Kim E."/>
            <person name="Daly M.J."/>
            <person name="Fredrickson J.K."/>
            <person name="Makarova K.S."/>
            <person name="Gaidamakova E.K."/>
            <person name="Zhai M."/>
            <person name="Richardson P."/>
        </authorList>
    </citation>
    <scope>NUCLEOTIDE SEQUENCE</scope>
    <source>
        <strain evidence="2">DSM 11300</strain>
    </source>
</reference>
<keyword evidence="3" id="KW-1185">Reference proteome</keyword>
<evidence type="ECO:0000313" key="3">
    <source>
        <dbReference type="Proteomes" id="UP000002431"/>
    </source>
</evidence>
<organism evidence="2 3">
    <name type="scientific">Deinococcus geothermalis (strain DSM 11300 / CIP 105573 / AG-3a)</name>
    <dbReference type="NCBI Taxonomy" id="319795"/>
    <lineage>
        <taxon>Bacteria</taxon>
        <taxon>Thermotogati</taxon>
        <taxon>Deinococcota</taxon>
        <taxon>Deinococci</taxon>
        <taxon>Deinococcales</taxon>
        <taxon>Deinococcaceae</taxon>
        <taxon>Deinococcus</taxon>
    </lineage>
</organism>
<sequence length="129" mass="14543">MPPHCPRAPAWRAGQAECPGCAARRPERAPAGKWGGGKAPEPVSGNFGAPQRVTVGMKSRRSHQTSSGKLNKWLVYAPIALEIISLVRRNQQAKRSKYTRLRKRDRALDFLLGQAERRLSGKKTRRRWF</sequence>
<gene>
    <name evidence="2" type="ordered locus">Dgeo_0209</name>
</gene>
<accession>Q1J1X2</accession>
<evidence type="ECO:0000313" key="2">
    <source>
        <dbReference type="EMBL" id="ABF44512.1"/>
    </source>
</evidence>
<dbReference type="EMBL" id="CP000359">
    <property type="protein sequence ID" value="ABF44512.1"/>
    <property type="molecule type" value="Genomic_DNA"/>
</dbReference>
<dbReference type="Proteomes" id="UP000002431">
    <property type="component" value="Chromosome"/>
</dbReference>
<proteinExistence type="predicted"/>
<feature type="region of interest" description="Disordered" evidence="1">
    <location>
        <begin position="1"/>
        <end position="50"/>
    </location>
</feature>
<protein>
    <submittedName>
        <fullName evidence="2">Uncharacterized protein</fullName>
    </submittedName>
</protein>
<dbReference type="KEGG" id="dge:Dgeo_0209"/>